<dbReference type="InterPro" id="IPR046373">
    <property type="entry name" value="Acyl-CoA_Oxase/DH_mid-dom_sf"/>
</dbReference>
<dbReference type="InterPro" id="IPR009100">
    <property type="entry name" value="AcylCoA_DH/oxidase_NM_dom_sf"/>
</dbReference>
<sequence>MSGLQMNYAPIRSRQGELVEAAESLGDVLKARACDAELNRRLSPETMADLFANGLLGYFVPARFGGSELDWGAQIHIGRALAHHCGSTAWIGGVVGSHALYIGRMDPRAQDDVWGAGANVLVSTGSVMRDVTVETLAGGYRLSGRWSFCSGVDHASWALLRASPSGDHRQSYFLIPRADFAIEDDWFVSSMSGSGSKSVLVKDVFIPDYRVLSMADMMAPSPPGAQANAHYLYSGSFRPFSGSNLMGPILGGAEAVLFEFERMMATGEGGVDASDVQWQLTYAEAAAEISAAEQLINLMIRTQTRYGSVGLPIPKAERIAVVRDRTYAARLCLNGATRLVTGLSADSVLKDAPIQRMFRDLQGMMQQIGVNWDRNMINCAKASLDMNTDIPELNAD</sequence>
<name>A0ABV2RBH3_9CAUL</name>
<feature type="domain" description="Acyl-CoA dehydrogenase C-terminal" evidence="3">
    <location>
        <begin position="248"/>
        <end position="366"/>
    </location>
</feature>
<dbReference type="Gene3D" id="1.20.140.10">
    <property type="entry name" value="Butyryl-CoA Dehydrogenase, subunit A, domain 3"/>
    <property type="match status" value="1"/>
</dbReference>
<evidence type="ECO:0000259" key="3">
    <source>
        <dbReference type="Pfam" id="PF08028"/>
    </source>
</evidence>
<evidence type="ECO:0000313" key="5">
    <source>
        <dbReference type="Proteomes" id="UP001549313"/>
    </source>
</evidence>
<dbReference type="Proteomes" id="UP001549313">
    <property type="component" value="Unassembled WGS sequence"/>
</dbReference>
<feature type="domain" description="Acyl-CoA dehydrogenase/oxidase N-terminal" evidence="2">
    <location>
        <begin position="28"/>
        <end position="95"/>
    </location>
</feature>
<evidence type="ECO:0000259" key="2">
    <source>
        <dbReference type="Pfam" id="PF02771"/>
    </source>
</evidence>
<keyword evidence="4" id="KW-0503">Monooxygenase</keyword>
<dbReference type="EC" id="1.14.14.12" evidence="4"/>
<reference evidence="4 5" key="1">
    <citation type="submission" date="2024-06" db="EMBL/GenBank/DDBJ databases">
        <title>Sorghum-associated microbial communities from plants grown in Nebraska, USA.</title>
        <authorList>
            <person name="Schachtman D."/>
        </authorList>
    </citation>
    <scope>NUCLEOTIDE SEQUENCE [LARGE SCALE GENOMIC DNA]</scope>
    <source>
        <strain evidence="4 5">2814</strain>
    </source>
</reference>
<accession>A0ABV2RBH3</accession>
<dbReference type="EMBL" id="JBEPTF010000001">
    <property type="protein sequence ID" value="MET4683355.1"/>
    <property type="molecule type" value="Genomic_DNA"/>
</dbReference>
<evidence type="ECO:0000256" key="1">
    <source>
        <dbReference type="ARBA" id="ARBA00023002"/>
    </source>
</evidence>
<dbReference type="Gene3D" id="1.10.540.10">
    <property type="entry name" value="Acyl-CoA dehydrogenase/oxidase, N-terminal domain"/>
    <property type="match status" value="1"/>
</dbReference>
<dbReference type="SUPFAM" id="SSF56645">
    <property type="entry name" value="Acyl-CoA dehydrogenase NM domain-like"/>
    <property type="match status" value="1"/>
</dbReference>
<dbReference type="InterPro" id="IPR013107">
    <property type="entry name" value="Acyl-CoA_DH_C"/>
</dbReference>
<dbReference type="Pfam" id="PF02771">
    <property type="entry name" value="Acyl-CoA_dh_N"/>
    <property type="match status" value="1"/>
</dbReference>
<dbReference type="GO" id="GO:0036383">
    <property type="term" value="F:3-hydroxy-9,10-secoandrosta-1,3,5(10)-triene-9,17-dione monooxygenase activity"/>
    <property type="evidence" value="ECO:0007669"/>
    <property type="project" value="UniProtKB-EC"/>
</dbReference>
<comment type="caution">
    <text evidence="4">The sequence shown here is derived from an EMBL/GenBank/DDBJ whole genome shotgun (WGS) entry which is preliminary data.</text>
</comment>
<keyword evidence="5" id="KW-1185">Reference proteome</keyword>
<dbReference type="InterPro" id="IPR013786">
    <property type="entry name" value="AcylCoA_DH/ox_N"/>
</dbReference>
<protein>
    <submittedName>
        <fullName evidence="4">3-hydroxy-9,10-secoandrosta-1,3,5(10)-triene-9, 17-dione monooxygenase</fullName>
        <ecNumber evidence="4">1.14.14.12</ecNumber>
    </submittedName>
</protein>
<dbReference type="Pfam" id="PF08028">
    <property type="entry name" value="Acyl-CoA_dh_2"/>
    <property type="match status" value="1"/>
</dbReference>
<keyword evidence="1 4" id="KW-0560">Oxidoreductase</keyword>
<evidence type="ECO:0000313" key="4">
    <source>
        <dbReference type="EMBL" id="MET4683355.1"/>
    </source>
</evidence>
<dbReference type="InterPro" id="IPR037069">
    <property type="entry name" value="AcylCoA_DH/ox_N_sf"/>
</dbReference>
<dbReference type="PIRSF" id="PIRSF016578">
    <property type="entry name" value="HsaA"/>
    <property type="match status" value="1"/>
</dbReference>
<proteinExistence type="predicted"/>
<dbReference type="Gene3D" id="2.40.110.10">
    <property type="entry name" value="Butyryl-CoA Dehydrogenase, subunit A, domain 2"/>
    <property type="match status" value="1"/>
</dbReference>
<gene>
    <name evidence="4" type="ORF">ABIE19_001264</name>
</gene>
<organism evidence="4 5">
    <name type="scientific">Brevundimonas faecalis</name>
    <dbReference type="NCBI Taxonomy" id="947378"/>
    <lineage>
        <taxon>Bacteria</taxon>
        <taxon>Pseudomonadati</taxon>
        <taxon>Pseudomonadota</taxon>
        <taxon>Alphaproteobacteria</taxon>
        <taxon>Caulobacterales</taxon>
        <taxon>Caulobacteraceae</taxon>
        <taxon>Brevundimonas</taxon>
    </lineage>
</organism>